<gene>
    <name evidence="1" type="ordered locus">Odosp_0570</name>
</gene>
<dbReference type="Proteomes" id="UP000006657">
    <property type="component" value="Chromosome"/>
</dbReference>
<dbReference type="AlphaFoldDB" id="F9Z6L7"/>
<organism evidence="1 2">
    <name type="scientific">Odoribacter splanchnicus (strain ATCC 29572 / DSM 20712 / CIP 104287 / JCM 15291 / NCTC 10825 / 1651/6)</name>
    <name type="common">Bacteroides splanchnicus</name>
    <dbReference type="NCBI Taxonomy" id="709991"/>
    <lineage>
        <taxon>Bacteria</taxon>
        <taxon>Pseudomonadati</taxon>
        <taxon>Bacteroidota</taxon>
        <taxon>Bacteroidia</taxon>
        <taxon>Bacteroidales</taxon>
        <taxon>Odoribacteraceae</taxon>
        <taxon>Odoribacter</taxon>
    </lineage>
</organism>
<dbReference type="KEGG" id="osp:Odosp_0570"/>
<proteinExistence type="predicted"/>
<evidence type="ECO:0000313" key="2">
    <source>
        <dbReference type="Proteomes" id="UP000006657"/>
    </source>
</evidence>
<protein>
    <submittedName>
        <fullName evidence="1">Uncharacterized protein</fullName>
    </submittedName>
</protein>
<dbReference type="STRING" id="709991.Odosp_0570"/>
<evidence type="ECO:0000313" key="1">
    <source>
        <dbReference type="EMBL" id="ADY31654.1"/>
    </source>
</evidence>
<dbReference type="EMBL" id="CP002544">
    <property type="protein sequence ID" value="ADY31654.1"/>
    <property type="molecule type" value="Genomic_DNA"/>
</dbReference>
<dbReference type="HOGENOM" id="CLU_2863400_0_0_10"/>
<name>F9Z6L7_ODOSD</name>
<reference evidence="1 2" key="1">
    <citation type="journal article" date="2011" name="Stand. Genomic Sci.">
        <title>Complete genome sequence of Odoribacter splanchnicus type strain (1651/6).</title>
        <authorList>
            <consortium name="US DOE Joint Genome Institute (JGI-PGF)"/>
            <person name="Goker M."/>
            <person name="Gronow S."/>
            <person name="Zeytun A."/>
            <person name="Nolan M."/>
            <person name="Lucas S."/>
            <person name="Lapidus A."/>
            <person name="Hammon N."/>
            <person name="Deshpande S."/>
            <person name="Cheng J.F."/>
            <person name="Pitluck S."/>
            <person name="Liolios K."/>
            <person name="Pagani I."/>
            <person name="Ivanova N."/>
            <person name="Mavromatis K."/>
            <person name="Ovchinikova G."/>
            <person name="Pati A."/>
            <person name="Tapia R."/>
            <person name="Han C."/>
            <person name="Goodwin L."/>
            <person name="Chen A."/>
            <person name="Palaniappan K."/>
            <person name="Land M."/>
            <person name="Hauser L."/>
            <person name="Jeffries C.D."/>
            <person name="Brambilla E.M."/>
            <person name="Rohde M."/>
            <person name="Detter J.C."/>
            <person name="Woyke T."/>
            <person name="Bristow J."/>
            <person name="Markowitz V."/>
            <person name="Hugenholtz P."/>
            <person name="Eisen J.A."/>
            <person name="Kyrpides N.C."/>
            <person name="Klenk H.P."/>
        </authorList>
    </citation>
    <scope>NUCLEOTIDE SEQUENCE [LARGE SCALE GENOMIC DNA]</scope>
    <source>
        <strain evidence="2">ATCC 29572 / DSM 20712 / JCM 15291 / NCTC 10825 / 1651/6</strain>
    </source>
</reference>
<keyword evidence="2" id="KW-1185">Reference proteome</keyword>
<accession>F9Z6L7</accession>
<sequence>MSDTYTRSVISFSLKMGHFTSLKRYLNISYISQIQFLSNILNTRKYLKELARIMYKGKSAKINL</sequence>
<dbReference type="PaxDb" id="709991-Odosp_0570"/>